<name>A0ABZ0YUK8_9GAMM</name>
<sequence length="208" mass="22631">MTRSLRRVFRFAAAIALAGGAALLLGGCSTTIVPPASVEQPQAVFVLDHGRHSSLVLPHPDGFVRYAYGDWGWYAEVETGVAEASRAVLLPTRAGLGRSVTGRSATAGEVRAGLKVGIQELHEIQVETARVDALRSSLEGLYQDHFASLKYNAVYDLAFVEHPETYAFWNNSNHKVAEWLRRLGCAIEGSALWAWWKVTGADGVKAPR</sequence>
<dbReference type="EMBL" id="CP140153">
    <property type="protein sequence ID" value="WQH15683.1"/>
    <property type="molecule type" value="Genomic_DNA"/>
</dbReference>
<organism evidence="1 2">
    <name type="scientific">Guyparkeria halophila</name>
    <dbReference type="NCBI Taxonomy" id="47960"/>
    <lineage>
        <taxon>Bacteria</taxon>
        <taxon>Pseudomonadati</taxon>
        <taxon>Pseudomonadota</taxon>
        <taxon>Gammaproteobacteria</taxon>
        <taxon>Chromatiales</taxon>
        <taxon>Thioalkalibacteraceae</taxon>
        <taxon>Guyparkeria</taxon>
    </lineage>
</organism>
<reference evidence="1 2" key="1">
    <citation type="submission" date="2023-11" db="EMBL/GenBank/DDBJ databases">
        <title>MicrobeMod: A computational toolkit for identifying prokaryotic methylation and restriction-modification with nanopore sequencing.</title>
        <authorList>
            <person name="Crits-Christoph A."/>
            <person name="Kang S.C."/>
            <person name="Lee H."/>
            <person name="Ostrov N."/>
        </authorList>
    </citation>
    <scope>NUCLEOTIDE SEQUENCE [LARGE SCALE GENOMIC DNA]</scope>
    <source>
        <strain evidence="1 2">ATCC 49870</strain>
    </source>
</reference>
<keyword evidence="2" id="KW-1185">Reference proteome</keyword>
<proteinExistence type="predicted"/>
<dbReference type="PROSITE" id="PS51257">
    <property type="entry name" value="PROKAR_LIPOPROTEIN"/>
    <property type="match status" value="1"/>
</dbReference>
<dbReference type="RefSeq" id="WP_322520709.1">
    <property type="nucleotide sequence ID" value="NZ_CP140153.1"/>
</dbReference>
<gene>
    <name evidence="1" type="ORF">SR882_07885</name>
</gene>
<evidence type="ECO:0000313" key="2">
    <source>
        <dbReference type="Proteomes" id="UP001327459"/>
    </source>
</evidence>
<accession>A0ABZ0YUK8</accession>
<evidence type="ECO:0008006" key="3">
    <source>
        <dbReference type="Google" id="ProtNLM"/>
    </source>
</evidence>
<evidence type="ECO:0000313" key="1">
    <source>
        <dbReference type="EMBL" id="WQH15683.1"/>
    </source>
</evidence>
<protein>
    <recommendedName>
        <fullName evidence="3">DUF2459 domain-containing protein</fullName>
    </recommendedName>
</protein>
<dbReference type="Proteomes" id="UP001327459">
    <property type="component" value="Chromosome"/>
</dbReference>